<evidence type="ECO:0000313" key="5">
    <source>
        <dbReference type="Proteomes" id="UP000319848"/>
    </source>
</evidence>
<dbReference type="Gene3D" id="2.60.120.1570">
    <property type="entry name" value="Peptide-N-glycosidase F, N-terminal domain"/>
    <property type="match status" value="1"/>
</dbReference>
<dbReference type="InterPro" id="IPR008977">
    <property type="entry name" value="PHM/PNGase_F_dom_sf"/>
</dbReference>
<dbReference type="Gene3D" id="2.60.120.230">
    <property type="match status" value="1"/>
</dbReference>
<dbReference type="Pfam" id="PF09112">
    <property type="entry name" value="N-glycanase_N"/>
    <property type="match status" value="1"/>
</dbReference>
<evidence type="ECO:0000256" key="2">
    <source>
        <dbReference type="SAM" id="SignalP"/>
    </source>
</evidence>
<dbReference type="EMBL" id="VLKQ01000002">
    <property type="protein sequence ID" value="TWI14583.1"/>
    <property type="molecule type" value="Genomic_DNA"/>
</dbReference>
<dbReference type="GO" id="GO:0016715">
    <property type="term" value="F:oxidoreductase activity, acting on paired donors, with incorporation or reduction of molecular oxygen, reduced ascorbate as one donor, and incorporation of one atom of oxygen"/>
    <property type="evidence" value="ECO:0007669"/>
    <property type="project" value="InterPro"/>
</dbReference>
<dbReference type="Pfam" id="PF22252">
    <property type="entry name" value="PNGase_F-II_N"/>
    <property type="match status" value="1"/>
</dbReference>
<dbReference type="InterPro" id="IPR005901">
    <property type="entry name" value="GLPGLI"/>
</dbReference>
<dbReference type="SUPFAM" id="SSF49742">
    <property type="entry name" value="PHM/PNGase F"/>
    <property type="match status" value="1"/>
</dbReference>
<organism evidence="4 5">
    <name type="scientific">Flavobacterium cauense R2A-7</name>
    <dbReference type="NCBI Taxonomy" id="1341154"/>
    <lineage>
        <taxon>Bacteria</taxon>
        <taxon>Pseudomonadati</taxon>
        <taxon>Bacteroidota</taxon>
        <taxon>Flavobacteriia</taxon>
        <taxon>Flavobacteriales</taxon>
        <taxon>Flavobacteriaceae</taxon>
        <taxon>Flavobacterium</taxon>
    </lineage>
</organism>
<dbReference type="InterPro" id="IPR043022">
    <property type="entry name" value="PngaseF_N_sf"/>
</dbReference>
<dbReference type="Pfam" id="PF09113">
    <property type="entry name" value="N-glycanase_C"/>
    <property type="match status" value="1"/>
</dbReference>
<comment type="caution">
    <text evidence="4">The sequence shown here is derived from an EMBL/GenBank/DDBJ whole genome shotgun (WGS) entry which is preliminary data.</text>
</comment>
<keyword evidence="1" id="KW-1015">Disulfide bond</keyword>
<gene>
    <name evidence="4" type="ORF">IP98_00544</name>
</gene>
<feature type="signal peptide" evidence="2">
    <location>
        <begin position="1"/>
        <end position="33"/>
    </location>
</feature>
<protein>
    <submittedName>
        <fullName evidence="4">GLPGLI family protein</fullName>
    </submittedName>
</protein>
<feature type="domain" description="Peptide-N-glycosidase F N-terminal" evidence="3">
    <location>
        <begin position="227"/>
        <end position="405"/>
    </location>
</feature>
<evidence type="ECO:0000313" key="4">
    <source>
        <dbReference type="EMBL" id="TWI14583.1"/>
    </source>
</evidence>
<feature type="chain" id="PRO_5030178664" evidence="2">
    <location>
        <begin position="34"/>
        <end position="576"/>
    </location>
</feature>
<evidence type="ECO:0000259" key="3">
    <source>
        <dbReference type="SMART" id="SM01290"/>
    </source>
</evidence>
<dbReference type="Proteomes" id="UP000319848">
    <property type="component" value="Unassembled WGS sequence"/>
</dbReference>
<evidence type="ECO:0000256" key="1">
    <source>
        <dbReference type="ARBA" id="ARBA00023157"/>
    </source>
</evidence>
<dbReference type="InterPro" id="IPR015197">
    <property type="entry name" value="PngaseF_C"/>
</dbReference>
<keyword evidence="2" id="KW-0732">Signal</keyword>
<dbReference type="SMART" id="SM01290">
    <property type="entry name" value="N-glycanase_N"/>
    <property type="match status" value="1"/>
</dbReference>
<dbReference type="STRING" id="1341154.FCR2A7T_16990"/>
<sequence>MYEKNYLCCTTQFKKMKKNLTIIFLLQFGLSFAQINSHPSKGYKISYLKSSNGKQLDNQNPILVFTNETETLVTSEAINANKTSFPYEQTLINHLKNAYLQLGQMDKTKSVTTLDSVSLAKQNFEITNDTKKVLGYQCRKAKTIINSNTIELWYTNELKVKGAPTVLGQNLGLVLEMVRNGNFVITASKIEKQKSFSPAQMVENAIHGKQVDQLTYRDLLWKSRFTTLAVFENETINFSDASKSNDSILRFANGTIILKKIKFPEIKNGSQIFVDVLEQSNGDAYDRTGSVFVIPTDQKISFLDGLKNGAKTLPIYENGNGKKYQGVVRTENYAPLLELMRFFTPFGIKQYNHIQLKDKTWHEVVPYRQDISELQSQLSGKELWVGTFIGNYDKGGHKISMNITIHNEENQSLKNTFALPLFNTTNVMEMAEQEYSTMFNHEKGLEVTFVLDKDVKNARLRYITTGHGGWENGDEYLQKKNTLLLDHKEVYAFIPWRQDCGSYRLFNPASGNFPNGLSSSDYSRSNWCPGMVTTPTLIDLGDLKAGKHTLQIKIPQGATEGTSFSAWNVSGVLIGN</sequence>
<dbReference type="NCBIfam" id="TIGR01200">
    <property type="entry name" value="GLPGLI"/>
    <property type="match status" value="1"/>
</dbReference>
<dbReference type="InterPro" id="IPR015196">
    <property type="entry name" value="PngaseF_N"/>
</dbReference>
<accession>V6RZF4</accession>
<name>V6RZF4_9FLAO</name>
<dbReference type="InterPro" id="IPR014784">
    <property type="entry name" value="Cu2_ascorb_mOase-like_C"/>
</dbReference>
<proteinExistence type="predicted"/>
<reference evidence="4 5" key="1">
    <citation type="journal article" date="2015" name="Stand. Genomic Sci.">
        <title>Genomic Encyclopedia of Bacterial and Archaeal Type Strains, Phase III: the genomes of soil and plant-associated and newly described type strains.</title>
        <authorList>
            <person name="Whitman W.B."/>
            <person name="Woyke T."/>
            <person name="Klenk H.P."/>
            <person name="Zhou Y."/>
            <person name="Lilburn T.G."/>
            <person name="Beck B.J."/>
            <person name="De Vos P."/>
            <person name="Vandamme P."/>
            <person name="Eisen J.A."/>
            <person name="Garrity G."/>
            <person name="Hugenholtz P."/>
            <person name="Kyrpides N.C."/>
        </authorList>
    </citation>
    <scope>NUCLEOTIDE SEQUENCE [LARGE SCALE GENOMIC DNA]</scope>
    <source>
        <strain evidence="4 5">CGMCC 1.7270</strain>
    </source>
</reference>
<dbReference type="AlphaFoldDB" id="V6RZF4"/>
<keyword evidence="5" id="KW-1185">Reference proteome</keyword>